<keyword evidence="14" id="KW-1185">Reference proteome</keyword>
<dbReference type="InterPro" id="IPR022637">
    <property type="entry name" value="DNA_polIII_beta_cen"/>
</dbReference>
<organism evidence="13 14">
    <name type="scientific">Merismopedia glauca CCAP 1448/3</name>
    <dbReference type="NCBI Taxonomy" id="1296344"/>
    <lineage>
        <taxon>Bacteria</taxon>
        <taxon>Bacillati</taxon>
        <taxon>Cyanobacteriota</taxon>
        <taxon>Cyanophyceae</taxon>
        <taxon>Synechococcales</taxon>
        <taxon>Merismopediaceae</taxon>
        <taxon>Merismopedia</taxon>
    </lineage>
</organism>
<dbReference type="GO" id="GO:0009360">
    <property type="term" value="C:DNA polymerase III complex"/>
    <property type="evidence" value="ECO:0007669"/>
    <property type="project" value="InterPro"/>
</dbReference>
<dbReference type="GO" id="GO:0006271">
    <property type="term" value="P:DNA strand elongation involved in DNA replication"/>
    <property type="evidence" value="ECO:0007669"/>
    <property type="project" value="TreeGrafter"/>
</dbReference>
<dbReference type="SUPFAM" id="SSF55979">
    <property type="entry name" value="DNA clamp"/>
    <property type="match status" value="3"/>
</dbReference>
<keyword evidence="3 9" id="KW-0963">Cytoplasm</keyword>
<comment type="similarity">
    <text evidence="2 9">Belongs to the beta sliding clamp family.</text>
</comment>
<dbReference type="InterPro" id="IPR022635">
    <property type="entry name" value="DNA_polIII_beta_C"/>
</dbReference>
<evidence type="ECO:0000256" key="1">
    <source>
        <dbReference type="ARBA" id="ARBA00004496"/>
    </source>
</evidence>
<protein>
    <recommendedName>
        <fullName evidence="9">Beta sliding clamp</fullName>
    </recommendedName>
</protein>
<evidence type="ECO:0000259" key="12">
    <source>
        <dbReference type="Pfam" id="PF02768"/>
    </source>
</evidence>
<evidence type="ECO:0000313" key="14">
    <source>
        <dbReference type="Proteomes" id="UP000238762"/>
    </source>
</evidence>
<evidence type="ECO:0000256" key="4">
    <source>
        <dbReference type="ARBA" id="ARBA00022679"/>
    </source>
</evidence>
<keyword evidence="8" id="KW-0238">DNA-binding</keyword>
<accession>A0A2T1C0L1</accession>
<sequence>MKLTSTQKDLSTNLSLVAKAVPSRPTHPILANVKLIGDADTQTVSLTAFDLSLGIHSTFSASVATSGQVTLPAKLLNDIISRLPEGEITIETDDGEFLATIASISGNYQIRGMGTDEYPDLPAIGNDRKTYFPIAALFDGLRGTLFATSPDDTKQILTGVHLKVRGGTLEFAATDGHRLAVVESRIAGSGEEESAEENTQPAEIFQVTVPAKALREVERMLGSSESLNASRSDRDSEAKNQICLQQEPGQVVFELEKQRLTSRTLDGQYPNYQQLIPQQFEREVILERKKLVSALERISVLADQKNNLVKFSIDSENQKLFLSVEAADVGSGKESLDSQISGSSIDVAFNVKYLLDGLKCIVGDQLQMQLNGALNPIIFRPLGGFKMTYLVMPVEIRS</sequence>
<dbReference type="GO" id="GO:0008408">
    <property type="term" value="F:3'-5' exonuclease activity"/>
    <property type="evidence" value="ECO:0007669"/>
    <property type="project" value="InterPro"/>
</dbReference>
<evidence type="ECO:0000259" key="10">
    <source>
        <dbReference type="Pfam" id="PF00712"/>
    </source>
</evidence>
<evidence type="ECO:0000313" key="13">
    <source>
        <dbReference type="EMBL" id="PSB01806.1"/>
    </source>
</evidence>
<dbReference type="Pfam" id="PF02767">
    <property type="entry name" value="DNA_pol3_beta_2"/>
    <property type="match status" value="1"/>
</dbReference>
<comment type="caution">
    <text evidence="13">The sequence shown here is derived from an EMBL/GenBank/DDBJ whole genome shotgun (WGS) entry which is preliminary data.</text>
</comment>
<dbReference type="InterPro" id="IPR001001">
    <property type="entry name" value="DNA_polIII_beta"/>
</dbReference>
<dbReference type="CDD" id="cd00140">
    <property type="entry name" value="beta_clamp"/>
    <property type="match status" value="1"/>
</dbReference>
<evidence type="ECO:0000256" key="9">
    <source>
        <dbReference type="PIRNR" id="PIRNR000804"/>
    </source>
</evidence>
<dbReference type="AlphaFoldDB" id="A0A2T1C0L1"/>
<dbReference type="Gene3D" id="3.10.150.10">
    <property type="entry name" value="DNA Polymerase III, subunit A, domain 2"/>
    <property type="match status" value="1"/>
</dbReference>
<dbReference type="Proteomes" id="UP000238762">
    <property type="component" value="Unassembled WGS sequence"/>
</dbReference>
<gene>
    <name evidence="13" type="ORF">C7B64_16400</name>
</gene>
<dbReference type="Gene3D" id="3.70.10.10">
    <property type="match status" value="1"/>
</dbReference>
<feature type="domain" description="DNA polymerase III beta sliding clamp N-terminal" evidence="10">
    <location>
        <begin position="1"/>
        <end position="122"/>
    </location>
</feature>
<proteinExistence type="inferred from homology"/>
<dbReference type="OrthoDB" id="8421503at2"/>
<dbReference type="GO" id="GO:0005737">
    <property type="term" value="C:cytoplasm"/>
    <property type="evidence" value="ECO:0007669"/>
    <property type="project" value="UniProtKB-SubCell"/>
</dbReference>
<dbReference type="InterPro" id="IPR022634">
    <property type="entry name" value="DNA_polIII_beta_N"/>
</dbReference>
<dbReference type="InterPro" id="IPR046938">
    <property type="entry name" value="DNA_clamp_sf"/>
</dbReference>
<dbReference type="GO" id="GO:0003677">
    <property type="term" value="F:DNA binding"/>
    <property type="evidence" value="ECO:0007669"/>
    <property type="project" value="UniProtKB-UniRule"/>
</dbReference>
<keyword evidence="5 9" id="KW-0548">Nucleotidyltransferase</keyword>
<dbReference type="GO" id="GO:0003887">
    <property type="term" value="F:DNA-directed DNA polymerase activity"/>
    <property type="evidence" value="ECO:0007669"/>
    <property type="project" value="UniProtKB-UniRule"/>
</dbReference>
<keyword evidence="4 9" id="KW-0808">Transferase</keyword>
<dbReference type="NCBIfam" id="TIGR00663">
    <property type="entry name" value="dnan"/>
    <property type="match status" value="1"/>
</dbReference>
<comment type="subcellular location">
    <subcellularLocation>
        <location evidence="1 9">Cytoplasm</location>
    </subcellularLocation>
</comment>
<dbReference type="Pfam" id="PF02768">
    <property type="entry name" value="DNA_pol3_beta_3"/>
    <property type="match status" value="1"/>
</dbReference>
<dbReference type="PIRSF" id="PIRSF000804">
    <property type="entry name" value="DNA_pol_III_b"/>
    <property type="match status" value="1"/>
</dbReference>
<evidence type="ECO:0000256" key="7">
    <source>
        <dbReference type="ARBA" id="ARBA00022932"/>
    </source>
</evidence>
<evidence type="ECO:0000256" key="5">
    <source>
        <dbReference type="ARBA" id="ARBA00022695"/>
    </source>
</evidence>
<evidence type="ECO:0000259" key="11">
    <source>
        <dbReference type="Pfam" id="PF02767"/>
    </source>
</evidence>
<evidence type="ECO:0000256" key="8">
    <source>
        <dbReference type="ARBA" id="ARBA00023125"/>
    </source>
</evidence>
<reference evidence="13 14" key="1">
    <citation type="submission" date="2018-02" db="EMBL/GenBank/DDBJ databases">
        <authorList>
            <person name="Cohen D.B."/>
            <person name="Kent A.D."/>
        </authorList>
    </citation>
    <scope>NUCLEOTIDE SEQUENCE [LARGE SCALE GENOMIC DNA]</scope>
    <source>
        <strain evidence="13 14">CCAP 1448/3</strain>
    </source>
</reference>
<dbReference type="PANTHER" id="PTHR30478">
    <property type="entry name" value="DNA POLYMERASE III SUBUNIT BETA"/>
    <property type="match status" value="1"/>
</dbReference>
<dbReference type="PANTHER" id="PTHR30478:SF0">
    <property type="entry name" value="BETA SLIDING CLAMP"/>
    <property type="match status" value="1"/>
</dbReference>
<feature type="domain" description="DNA polymerase III beta sliding clamp C-terminal" evidence="12">
    <location>
        <begin position="274"/>
        <end position="394"/>
    </location>
</feature>
<name>A0A2T1C0L1_9CYAN</name>
<dbReference type="SMART" id="SM00480">
    <property type="entry name" value="POL3Bc"/>
    <property type="match status" value="1"/>
</dbReference>
<comment type="function">
    <text evidence="9">Confers DNA tethering and processivity to DNA polymerases and other proteins. Acts as a clamp, forming a ring around DNA (a reaction catalyzed by the clamp-loading complex) which diffuses in an ATP-independent manner freely and bidirectionally along dsDNA. Initially characterized for its ability to contact the catalytic subunit of DNA polymerase III (Pol III), a complex, multichain enzyme responsible for most of the replicative synthesis in bacteria; Pol III exhibits 3'-5' exonuclease proofreading activity. The beta chain is required for initiation of replication as well as for processivity of DNA replication.</text>
</comment>
<dbReference type="Pfam" id="PF00712">
    <property type="entry name" value="DNA_pol3_beta"/>
    <property type="match status" value="1"/>
</dbReference>
<evidence type="ECO:0000256" key="3">
    <source>
        <dbReference type="ARBA" id="ARBA00022490"/>
    </source>
</evidence>
<keyword evidence="7 9" id="KW-0239">DNA-directed DNA polymerase</keyword>
<dbReference type="EMBL" id="PVWJ01000087">
    <property type="protein sequence ID" value="PSB01806.1"/>
    <property type="molecule type" value="Genomic_DNA"/>
</dbReference>
<feature type="domain" description="DNA polymerase III beta sliding clamp central" evidence="11">
    <location>
        <begin position="143"/>
        <end position="271"/>
    </location>
</feature>
<evidence type="ECO:0000256" key="6">
    <source>
        <dbReference type="ARBA" id="ARBA00022705"/>
    </source>
</evidence>
<reference evidence="13 14" key="2">
    <citation type="submission" date="2018-03" db="EMBL/GenBank/DDBJ databases">
        <title>The ancient ancestry and fast evolution of plastids.</title>
        <authorList>
            <person name="Moore K.R."/>
            <person name="Magnabosco C."/>
            <person name="Momper L."/>
            <person name="Gold D.A."/>
            <person name="Bosak T."/>
            <person name="Fournier G.P."/>
        </authorList>
    </citation>
    <scope>NUCLEOTIDE SEQUENCE [LARGE SCALE GENOMIC DNA]</scope>
    <source>
        <strain evidence="13 14">CCAP 1448/3</strain>
    </source>
</reference>
<keyword evidence="6 9" id="KW-0235">DNA replication</keyword>
<comment type="subunit">
    <text evidence="9">Forms a ring-shaped head-to-tail homodimer around DNA.</text>
</comment>
<evidence type="ECO:0000256" key="2">
    <source>
        <dbReference type="ARBA" id="ARBA00010752"/>
    </source>
</evidence>
<dbReference type="RefSeq" id="WP_106289737.1">
    <property type="nucleotide sequence ID" value="NZ_CAWNTC010000115.1"/>
</dbReference>